<dbReference type="Proteomes" id="UP000292120">
    <property type="component" value="Unassembled WGS sequence"/>
</dbReference>
<dbReference type="UniPathway" id="UPA00501"/>
<gene>
    <name evidence="5" type="ORF">EYS42_07495</name>
</gene>
<dbReference type="CDD" id="cd06532">
    <property type="entry name" value="Glyco_transf_25"/>
    <property type="match status" value="1"/>
</dbReference>
<keyword evidence="6" id="KW-1185">Reference proteome</keyword>
<evidence type="ECO:0000256" key="1">
    <source>
        <dbReference type="ARBA" id="ARBA00005068"/>
    </source>
</evidence>
<dbReference type="GO" id="GO:0016740">
    <property type="term" value="F:transferase activity"/>
    <property type="evidence" value="ECO:0007669"/>
    <property type="project" value="UniProtKB-KW"/>
</dbReference>
<evidence type="ECO:0000259" key="4">
    <source>
        <dbReference type="Pfam" id="PF01755"/>
    </source>
</evidence>
<keyword evidence="3" id="KW-0448">Lipopolysaccharide biosynthesis</keyword>
<accession>A0A4Q9H4K7</accession>
<comment type="pathway">
    <text evidence="2">Glycan metabolism; lacto-N-neotetraose biosynthesis.</text>
</comment>
<reference evidence="5 6" key="1">
    <citation type="submission" date="2019-02" db="EMBL/GenBank/DDBJ databases">
        <title>Aquabacterium sp. strain KMB7.</title>
        <authorList>
            <person name="Chen W.-M."/>
        </authorList>
    </citation>
    <scope>NUCLEOTIDE SEQUENCE [LARGE SCALE GENOMIC DNA]</scope>
    <source>
        <strain evidence="5 6">KMB7</strain>
    </source>
</reference>
<evidence type="ECO:0000256" key="2">
    <source>
        <dbReference type="ARBA" id="ARBA00005222"/>
    </source>
</evidence>
<name>A0A4Q9H4K7_9BURK</name>
<keyword evidence="5" id="KW-0808">Transferase</keyword>
<dbReference type="RefSeq" id="WP_130967431.1">
    <property type="nucleotide sequence ID" value="NZ_SIXI01000003.1"/>
</dbReference>
<sequence length="253" mass="28673">MHKLPQLMTYVINLDRSTERMAAMEARLQPMGLRWTRVSAVEGKLLDLATLPELSVPGFLAKHGRQPKAAEVGCYLSHLKIYQAFLAQGEAQFALVLEDDAIFAPDFTEVLEALCQAADDWDLVRLSGFHSGGPVGIRQLTPERELAIMFFQQTNSAAYIINRQAAQALRSRLVPITLPFDHAFDRPWHVGIKARMVSPLPVQLDWAQESTIGYLPADSGKLPWYRRFSTHRHRVINELRRGAHSLADWLKHR</sequence>
<dbReference type="UniPathway" id="UPA00820"/>
<dbReference type="Pfam" id="PF01755">
    <property type="entry name" value="Glyco_transf_25"/>
    <property type="match status" value="1"/>
</dbReference>
<dbReference type="InterPro" id="IPR002654">
    <property type="entry name" value="Glyco_trans_25"/>
</dbReference>
<comment type="caution">
    <text evidence="5">The sequence shown here is derived from an EMBL/GenBank/DDBJ whole genome shotgun (WGS) entry which is preliminary data.</text>
</comment>
<dbReference type="GO" id="GO:0009103">
    <property type="term" value="P:lipopolysaccharide biosynthetic process"/>
    <property type="evidence" value="ECO:0007669"/>
    <property type="project" value="UniProtKB-KW"/>
</dbReference>
<organism evidence="5 6">
    <name type="scientific">Aquabacterium lacunae</name>
    <dbReference type="NCBI Taxonomy" id="2528630"/>
    <lineage>
        <taxon>Bacteria</taxon>
        <taxon>Pseudomonadati</taxon>
        <taxon>Pseudomonadota</taxon>
        <taxon>Betaproteobacteria</taxon>
        <taxon>Burkholderiales</taxon>
        <taxon>Aquabacterium</taxon>
    </lineage>
</organism>
<dbReference type="OrthoDB" id="119742at2"/>
<dbReference type="AlphaFoldDB" id="A0A4Q9H4K7"/>
<proteinExistence type="predicted"/>
<evidence type="ECO:0000313" key="6">
    <source>
        <dbReference type="Proteomes" id="UP000292120"/>
    </source>
</evidence>
<protein>
    <submittedName>
        <fullName evidence="5">Glycosyltransferase family 25 protein</fullName>
    </submittedName>
</protein>
<dbReference type="EMBL" id="SIXI01000003">
    <property type="protein sequence ID" value="TBO31089.1"/>
    <property type="molecule type" value="Genomic_DNA"/>
</dbReference>
<feature type="domain" description="Glycosyl transferase family 25" evidence="4">
    <location>
        <begin position="9"/>
        <end position="126"/>
    </location>
</feature>
<evidence type="ECO:0000313" key="5">
    <source>
        <dbReference type="EMBL" id="TBO31089.1"/>
    </source>
</evidence>
<evidence type="ECO:0000256" key="3">
    <source>
        <dbReference type="ARBA" id="ARBA00022985"/>
    </source>
</evidence>
<comment type="pathway">
    <text evidence="1">Bacterial outer membrane biogenesis; lipooligosaccharide biosynthesis.</text>
</comment>